<evidence type="ECO:0000313" key="1">
    <source>
        <dbReference type="EMBL" id="GAA4803387.1"/>
    </source>
</evidence>
<evidence type="ECO:0000313" key="2">
    <source>
        <dbReference type="Proteomes" id="UP001499959"/>
    </source>
</evidence>
<gene>
    <name evidence="1" type="ORF">GCM10023307_32740</name>
</gene>
<dbReference type="EMBL" id="BAABJE010000017">
    <property type="protein sequence ID" value="GAA4803387.1"/>
    <property type="molecule type" value="Genomic_DNA"/>
</dbReference>
<accession>A0ABP9C0Z0</accession>
<sequence length="289" mass="32812">MAARVTDDERYLRACMRYTDQVYRMFIGARLINKVFARVFQSHAMGRLVIAHFEAEARTDARRPTVAWLQAQTGCGRTLAAFIGIAKVFGLVVSAANPVDRREKYLIPGRPVVEGLRDWLAHHFVFAEAIGILPTGSADRLHRDADYFERFVRSSLPVIDGIAGNRRRFGRWQWFEDRECGLRIAYAYLNAHCAACLRVSPCVDAPIWFEISGERVAQSLGVSKSHVRNVINGAEDRGILDHDLRRRRARFSVDFLAEARGSLHALLRSMADAHQRAERLPRRTRGPRG</sequence>
<protein>
    <recommendedName>
        <fullName evidence="3">MarR family transcriptional regulator</fullName>
    </recommendedName>
</protein>
<keyword evidence="2" id="KW-1185">Reference proteome</keyword>
<organism evidence="1 2">
    <name type="scientific">Lysobacter hankyongensis</name>
    <dbReference type="NCBI Taxonomy" id="1176535"/>
    <lineage>
        <taxon>Bacteria</taxon>
        <taxon>Pseudomonadati</taxon>
        <taxon>Pseudomonadota</taxon>
        <taxon>Gammaproteobacteria</taxon>
        <taxon>Lysobacterales</taxon>
        <taxon>Lysobacteraceae</taxon>
        <taxon>Lysobacter</taxon>
    </lineage>
</organism>
<evidence type="ECO:0008006" key="3">
    <source>
        <dbReference type="Google" id="ProtNLM"/>
    </source>
</evidence>
<proteinExistence type="predicted"/>
<comment type="caution">
    <text evidence="1">The sequence shown here is derived from an EMBL/GenBank/DDBJ whole genome shotgun (WGS) entry which is preliminary data.</text>
</comment>
<dbReference type="Proteomes" id="UP001499959">
    <property type="component" value="Unassembled WGS sequence"/>
</dbReference>
<name>A0ABP9C0Z0_9GAMM</name>
<reference evidence="2" key="1">
    <citation type="journal article" date="2019" name="Int. J. Syst. Evol. Microbiol.">
        <title>The Global Catalogue of Microorganisms (GCM) 10K type strain sequencing project: providing services to taxonomists for standard genome sequencing and annotation.</title>
        <authorList>
            <consortium name="The Broad Institute Genomics Platform"/>
            <consortium name="The Broad Institute Genome Sequencing Center for Infectious Disease"/>
            <person name="Wu L."/>
            <person name="Ma J."/>
        </authorList>
    </citation>
    <scope>NUCLEOTIDE SEQUENCE [LARGE SCALE GENOMIC DNA]</scope>
    <source>
        <strain evidence="2">JCM 18204</strain>
    </source>
</reference>